<organism evidence="2 3">
    <name type="scientific">Tetranychus urticae</name>
    <name type="common">Two-spotted spider mite</name>
    <dbReference type="NCBI Taxonomy" id="32264"/>
    <lineage>
        <taxon>Eukaryota</taxon>
        <taxon>Metazoa</taxon>
        <taxon>Ecdysozoa</taxon>
        <taxon>Arthropoda</taxon>
        <taxon>Chelicerata</taxon>
        <taxon>Arachnida</taxon>
        <taxon>Acari</taxon>
        <taxon>Acariformes</taxon>
        <taxon>Trombidiformes</taxon>
        <taxon>Prostigmata</taxon>
        <taxon>Eleutherengona</taxon>
        <taxon>Raphignathae</taxon>
        <taxon>Tetranychoidea</taxon>
        <taxon>Tetranychidae</taxon>
        <taxon>Tetranychus</taxon>
    </lineage>
</organism>
<keyword evidence="3" id="KW-1185">Reference proteome</keyword>
<dbReference type="EnsemblMetazoa" id="tetur39g00150.1">
    <property type="protein sequence ID" value="tetur39g00150.1"/>
    <property type="gene ID" value="tetur39g00150"/>
</dbReference>
<evidence type="ECO:0000313" key="3">
    <source>
        <dbReference type="Proteomes" id="UP000015104"/>
    </source>
</evidence>
<dbReference type="HOGENOM" id="CLU_2625164_0_0_1"/>
<proteinExistence type="predicted"/>
<feature type="region of interest" description="Disordered" evidence="1">
    <location>
        <begin position="1"/>
        <end position="41"/>
    </location>
</feature>
<reference evidence="3" key="1">
    <citation type="submission" date="2011-08" db="EMBL/GenBank/DDBJ databases">
        <authorList>
            <person name="Rombauts S."/>
        </authorList>
    </citation>
    <scope>NUCLEOTIDE SEQUENCE</scope>
    <source>
        <strain evidence="3">London</strain>
    </source>
</reference>
<dbReference type="Proteomes" id="UP000015104">
    <property type="component" value="Unassembled WGS sequence"/>
</dbReference>
<reference evidence="2" key="2">
    <citation type="submission" date="2015-06" db="UniProtKB">
        <authorList>
            <consortium name="EnsemblMetazoa"/>
        </authorList>
    </citation>
    <scope>IDENTIFICATION</scope>
</reference>
<evidence type="ECO:0000313" key="2">
    <source>
        <dbReference type="EnsemblMetazoa" id="tetur39g00150.1"/>
    </source>
</evidence>
<accession>T1L4I6</accession>
<evidence type="ECO:0000256" key="1">
    <source>
        <dbReference type="SAM" id="MobiDB-lite"/>
    </source>
</evidence>
<feature type="compositionally biased region" description="Polar residues" evidence="1">
    <location>
        <begin position="16"/>
        <end position="38"/>
    </location>
</feature>
<dbReference type="AlphaFoldDB" id="T1L4I6"/>
<sequence>MENETRQQTTRRTRRNSSAVRGGSTSQDQSPAERTGQTVRVRDQCAEWRCTTLRWAIDPDGRRQAEVGFENARK</sequence>
<protein>
    <submittedName>
        <fullName evidence="2">Uncharacterized protein</fullName>
    </submittedName>
</protein>
<name>T1L4I6_TETUR</name>
<dbReference type="EMBL" id="CAEY01001102">
    <property type="status" value="NOT_ANNOTATED_CDS"/>
    <property type="molecule type" value="Genomic_DNA"/>
</dbReference>